<accession>A0ABN2TKK1</accession>
<sequence length="70" mass="7361">MTAAAGVGRVRASLARIAGHARVSKGAISSYFDGKDDLVGRIVAEIYADIWGLSSARDRLRVCIAAALED</sequence>
<dbReference type="EMBL" id="BAAAPC010000024">
    <property type="protein sequence ID" value="GAA2012188.1"/>
    <property type="molecule type" value="Genomic_DNA"/>
</dbReference>
<name>A0ABN2TKK1_9ACTN</name>
<keyword evidence="5" id="KW-1185">Reference proteome</keyword>
<dbReference type="SUPFAM" id="SSF46689">
    <property type="entry name" value="Homeodomain-like"/>
    <property type="match status" value="1"/>
</dbReference>
<evidence type="ECO:0000313" key="4">
    <source>
        <dbReference type="EMBL" id="GAA2012188.1"/>
    </source>
</evidence>
<gene>
    <name evidence="4" type="ORF">GCM10009799_45660</name>
</gene>
<protein>
    <recommendedName>
        <fullName evidence="3">HTH tetR-type domain-containing protein</fullName>
    </recommendedName>
</protein>
<dbReference type="Pfam" id="PF00440">
    <property type="entry name" value="TetR_N"/>
    <property type="match status" value="1"/>
</dbReference>
<organism evidence="4 5">
    <name type="scientific">Nocardiopsis rhodophaea</name>
    <dbReference type="NCBI Taxonomy" id="280238"/>
    <lineage>
        <taxon>Bacteria</taxon>
        <taxon>Bacillati</taxon>
        <taxon>Actinomycetota</taxon>
        <taxon>Actinomycetes</taxon>
        <taxon>Streptosporangiales</taxon>
        <taxon>Nocardiopsidaceae</taxon>
        <taxon>Nocardiopsis</taxon>
    </lineage>
</organism>
<keyword evidence="1 2" id="KW-0238">DNA-binding</keyword>
<dbReference type="Proteomes" id="UP001501585">
    <property type="component" value="Unassembled WGS sequence"/>
</dbReference>
<reference evidence="4 5" key="1">
    <citation type="journal article" date="2019" name="Int. J. Syst. Evol. Microbiol.">
        <title>The Global Catalogue of Microorganisms (GCM) 10K type strain sequencing project: providing services to taxonomists for standard genome sequencing and annotation.</title>
        <authorList>
            <consortium name="The Broad Institute Genomics Platform"/>
            <consortium name="The Broad Institute Genome Sequencing Center for Infectious Disease"/>
            <person name="Wu L."/>
            <person name="Ma J."/>
        </authorList>
    </citation>
    <scope>NUCLEOTIDE SEQUENCE [LARGE SCALE GENOMIC DNA]</scope>
    <source>
        <strain evidence="4 5">JCM 15313</strain>
    </source>
</reference>
<feature type="domain" description="HTH tetR-type" evidence="3">
    <location>
        <begin position="1"/>
        <end position="50"/>
    </location>
</feature>
<evidence type="ECO:0000256" key="1">
    <source>
        <dbReference type="ARBA" id="ARBA00023125"/>
    </source>
</evidence>
<feature type="DNA-binding region" description="H-T-H motif" evidence="2">
    <location>
        <begin position="13"/>
        <end position="32"/>
    </location>
</feature>
<dbReference type="InterPro" id="IPR009057">
    <property type="entry name" value="Homeodomain-like_sf"/>
</dbReference>
<evidence type="ECO:0000256" key="2">
    <source>
        <dbReference type="PROSITE-ProRule" id="PRU00335"/>
    </source>
</evidence>
<comment type="caution">
    <text evidence="4">The sequence shown here is derived from an EMBL/GenBank/DDBJ whole genome shotgun (WGS) entry which is preliminary data.</text>
</comment>
<evidence type="ECO:0000259" key="3">
    <source>
        <dbReference type="PROSITE" id="PS50977"/>
    </source>
</evidence>
<dbReference type="PROSITE" id="PS50977">
    <property type="entry name" value="HTH_TETR_2"/>
    <property type="match status" value="1"/>
</dbReference>
<dbReference type="InterPro" id="IPR001647">
    <property type="entry name" value="HTH_TetR"/>
</dbReference>
<proteinExistence type="predicted"/>
<evidence type="ECO:0000313" key="5">
    <source>
        <dbReference type="Proteomes" id="UP001501585"/>
    </source>
</evidence>
<dbReference type="Gene3D" id="1.10.357.10">
    <property type="entry name" value="Tetracycline Repressor, domain 2"/>
    <property type="match status" value="1"/>
</dbReference>